<dbReference type="Proteomes" id="UP000700334">
    <property type="component" value="Unassembled WGS sequence"/>
</dbReference>
<evidence type="ECO:0000256" key="1">
    <source>
        <dbReference type="SAM" id="MobiDB-lite"/>
    </source>
</evidence>
<comment type="caution">
    <text evidence="2">The sequence shown here is derived from an EMBL/GenBank/DDBJ whole genome shotgun (WGS) entry which is preliminary data.</text>
</comment>
<proteinExistence type="predicted"/>
<gene>
    <name evidence="2" type="ORF">J0S82_009123</name>
</gene>
<keyword evidence="3" id="KW-1185">Reference proteome</keyword>
<feature type="region of interest" description="Disordered" evidence="1">
    <location>
        <begin position="1"/>
        <end position="37"/>
    </location>
</feature>
<evidence type="ECO:0000313" key="3">
    <source>
        <dbReference type="Proteomes" id="UP000700334"/>
    </source>
</evidence>
<dbReference type="AlphaFoldDB" id="A0A8J6A8S6"/>
<dbReference type="EMBL" id="JAGFMF010011659">
    <property type="protein sequence ID" value="KAG8517181.1"/>
    <property type="molecule type" value="Genomic_DNA"/>
</dbReference>
<name>A0A8J6A8S6_GALPY</name>
<protein>
    <submittedName>
        <fullName evidence="2">Uncharacterized protein</fullName>
    </submittedName>
</protein>
<reference evidence="2" key="1">
    <citation type="journal article" date="2021" name="Evol. Appl.">
        <title>The genome of the Pyrenean desman and the effects of bottlenecks and inbreeding on the genomic landscape of an endangered species.</title>
        <authorList>
            <person name="Escoda L."/>
            <person name="Castresana J."/>
        </authorList>
    </citation>
    <scope>NUCLEOTIDE SEQUENCE</scope>
    <source>
        <strain evidence="2">IBE-C5619</strain>
    </source>
</reference>
<organism evidence="2 3">
    <name type="scientific">Galemys pyrenaicus</name>
    <name type="common">Iberian desman</name>
    <name type="synonym">Pyrenean desman</name>
    <dbReference type="NCBI Taxonomy" id="202257"/>
    <lineage>
        <taxon>Eukaryota</taxon>
        <taxon>Metazoa</taxon>
        <taxon>Chordata</taxon>
        <taxon>Craniata</taxon>
        <taxon>Vertebrata</taxon>
        <taxon>Euteleostomi</taxon>
        <taxon>Mammalia</taxon>
        <taxon>Eutheria</taxon>
        <taxon>Laurasiatheria</taxon>
        <taxon>Eulipotyphla</taxon>
        <taxon>Talpidae</taxon>
        <taxon>Galemys</taxon>
    </lineage>
</organism>
<evidence type="ECO:0000313" key="2">
    <source>
        <dbReference type="EMBL" id="KAG8517181.1"/>
    </source>
</evidence>
<accession>A0A8J6A8S6</accession>
<sequence>MVNASGSPPSLREGEGEGEEEMNFTARENYFESQPRQLGEEQDAGLLSVVRLVIQLPCKLDSHFVVKKNETQECLKPFYLMRNWMFLQIVIVGENVSYKSQMRTGNLKSEEHLKSSNIR</sequence>